<gene>
    <name evidence="1" type="ORF">GOBAR_AA20940</name>
</gene>
<dbReference type="EMBL" id="KZ665445">
    <property type="protein sequence ID" value="PPR99709.1"/>
    <property type="molecule type" value="Genomic_DNA"/>
</dbReference>
<protein>
    <submittedName>
        <fullName evidence="1">Uncharacterized protein</fullName>
    </submittedName>
</protein>
<dbReference type="AlphaFoldDB" id="A0A2P5X8P2"/>
<organism evidence="1 2">
    <name type="scientific">Gossypium barbadense</name>
    <name type="common">Sea Island cotton</name>
    <name type="synonym">Hibiscus barbadensis</name>
    <dbReference type="NCBI Taxonomy" id="3634"/>
    <lineage>
        <taxon>Eukaryota</taxon>
        <taxon>Viridiplantae</taxon>
        <taxon>Streptophyta</taxon>
        <taxon>Embryophyta</taxon>
        <taxon>Tracheophyta</taxon>
        <taxon>Spermatophyta</taxon>
        <taxon>Magnoliopsida</taxon>
        <taxon>eudicotyledons</taxon>
        <taxon>Gunneridae</taxon>
        <taxon>Pentapetalae</taxon>
        <taxon>rosids</taxon>
        <taxon>malvids</taxon>
        <taxon>Malvales</taxon>
        <taxon>Malvaceae</taxon>
        <taxon>Malvoideae</taxon>
        <taxon>Gossypium</taxon>
    </lineage>
</organism>
<proteinExistence type="predicted"/>
<evidence type="ECO:0000313" key="1">
    <source>
        <dbReference type="EMBL" id="PPR99709.1"/>
    </source>
</evidence>
<accession>A0A2P5X8P2</accession>
<reference evidence="1 2" key="1">
    <citation type="submission" date="2015-01" db="EMBL/GenBank/DDBJ databases">
        <title>Genome of allotetraploid Gossypium barbadense reveals genomic plasticity and fiber elongation in cotton evolution.</title>
        <authorList>
            <person name="Chen X."/>
            <person name="Liu X."/>
            <person name="Zhao B."/>
            <person name="Zheng H."/>
            <person name="Hu Y."/>
            <person name="Lu G."/>
            <person name="Yang C."/>
            <person name="Chen J."/>
            <person name="Shan C."/>
            <person name="Zhang L."/>
            <person name="Zhou Y."/>
            <person name="Wang L."/>
            <person name="Guo W."/>
            <person name="Bai Y."/>
            <person name="Ruan J."/>
            <person name="Shangguan X."/>
            <person name="Mao Y."/>
            <person name="Jiang J."/>
            <person name="Zhu Y."/>
            <person name="Lei J."/>
            <person name="Kang H."/>
            <person name="Chen S."/>
            <person name="He X."/>
            <person name="Wang R."/>
            <person name="Wang Y."/>
            <person name="Chen J."/>
            <person name="Wang L."/>
            <person name="Yu S."/>
            <person name="Wang B."/>
            <person name="Wei J."/>
            <person name="Song S."/>
            <person name="Lu X."/>
            <person name="Gao Z."/>
            <person name="Gu W."/>
            <person name="Deng X."/>
            <person name="Ma D."/>
            <person name="Wang S."/>
            <person name="Liang W."/>
            <person name="Fang L."/>
            <person name="Cai C."/>
            <person name="Zhu X."/>
            <person name="Zhou B."/>
            <person name="Zhang Y."/>
            <person name="Chen Z."/>
            <person name="Xu S."/>
            <person name="Zhu R."/>
            <person name="Wang S."/>
            <person name="Zhang T."/>
            <person name="Zhao G."/>
        </authorList>
    </citation>
    <scope>NUCLEOTIDE SEQUENCE [LARGE SCALE GENOMIC DNA]</scope>
    <source>
        <strain evidence="2">cv. Xinhai21</strain>
        <tissue evidence="1">Leaf</tissue>
    </source>
</reference>
<sequence>MEAKRYAGVGGAKETALKKDIGFPNEMHQPRVALHLTPQGSEMELNLSWLRMRWSCFTRCTIPWIVLFDIVMEDIAYYHQL</sequence>
<name>A0A2P5X8P2_GOSBA</name>
<evidence type="ECO:0000313" key="2">
    <source>
        <dbReference type="Proteomes" id="UP000239757"/>
    </source>
</evidence>
<dbReference type="Proteomes" id="UP000239757">
    <property type="component" value="Unassembled WGS sequence"/>
</dbReference>